<dbReference type="InterPro" id="IPR043502">
    <property type="entry name" value="DNA/RNA_pol_sf"/>
</dbReference>
<feature type="region of interest" description="Disordered" evidence="13">
    <location>
        <begin position="43"/>
        <end position="87"/>
    </location>
</feature>
<comment type="caution">
    <text evidence="17">The sequence shown here is derived from an EMBL/GenBank/DDBJ whole genome shotgun (WGS) entry which is preliminary data.</text>
</comment>
<dbReference type="NCBIfam" id="TIGR00592">
    <property type="entry name" value="pol2"/>
    <property type="match status" value="1"/>
</dbReference>
<keyword evidence="10 12" id="KW-0238">DNA-binding</keyword>
<evidence type="ECO:0000313" key="18">
    <source>
        <dbReference type="Proteomes" id="UP000716291"/>
    </source>
</evidence>
<dbReference type="Gene3D" id="1.10.287.690">
    <property type="entry name" value="Helix hairpin bin"/>
    <property type="match status" value="1"/>
</dbReference>
<feature type="domain" description="DNA-directed DNA polymerase family B exonuclease" evidence="15">
    <location>
        <begin position="362"/>
        <end position="606"/>
    </location>
</feature>
<dbReference type="Gene3D" id="3.30.420.10">
    <property type="entry name" value="Ribonuclease H-like superfamily/Ribonuclease H"/>
    <property type="match status" value="1"/>
</dbReference>
<dbReference type="EMBL" id="JAANQT010000306">
    <property type="protein sequence ID" value="KAG1312201.1"/>
    <property type="molecule type" value="Genomic_DNA"/>
</dbReference>
<dbReference type="InterPro" id="IPR006134">
    <property type="entry name" value="DNA-dir_DNA_pol_B_multi_dom"/>
</dbReference>
<evidence type="ECO:0000259" key="14">
    <source>
        <dbReference type="Pfam" id="PF00136"/>
    </source>
</evidence>
<comment type="subcellular location">
    <subcellularLocation>
        <location evidence="1">Nucleus</location>
    </subcellularLocation>
</comment>
<evidence type="ECO:0000256" key="7">
    <source>
        <dbReference type="ARBA" id="ARBA00022771"/>
    </source>
</evidence>
<sequence length="1334" mass="152528">MPSSPSSTDSPDRPAKRQKTRSSTSMTQEFLGIMNSVFKIQLANEKNEKENTQNSAQPTVLDPDNTAEKEQNHELQEAAFSAEPASNNSHDQFLVAISEDADKTVNTAEDIPNLSSWEPSSEETAQLQKLIFNSDSPPITSSNALHENAELHPFTENIPKDNHIITEDSLEMPESLASSMFLEDNSALSSNLCTDIIEPSQPLNILIQENDSQVLSDNTTGDIEESREEDFEIWWYDAYEQRSKGYIYLFGKQYEESVNDYVSCCVLVKNIQREIYILPRKFKLSDQGEETSETIDMSDVRKEIQELFLSKNIKSWNAEICTRKYTFGLANVPFETEYLKINYSYKDPELPSDLSGKTFLYIFGLNTTPLERFIIQNDIMGPGWIAFKNATLTDNNQSWSKINAVVNDPSFCRVIKKSEKDPQMKILSIKCQTAVNKTTKRNEIITVSGVLANKVSLDDQISVESLDLSRFSAIRLLPGTIYPEGIEELVDKERKEKAHEIRLELTEYALLSYVTAKIHHIDPDIIIGHNIWNTDLNILLNSMKRSNTSYWHKLGRLRPKHWPRMNTDNTGMVTREMRLIMSGRLVCDTFIASQELIQSKTYDLSELAMSLLDIERYEVDLHHPTKHYQNSLDIMNLVYHGSFDAYLVLSIAFKLQILSLSKQLTKLAGNLWSTSINGGARTDRNDYLLLHAFYKNQFICPDKRDRRVNNKQDSTEEDIIKQNESSFSGGLVLEPKPGLYKRYVLLLDFNSLYPSIIQEYNVCHTTMNLQKIGANETSMDMIAQEMLSESQRIGILPKLVRKFVQRRQQVKKAMKDPTIGDSQKNQFDIEQKALKGTANSMYGCLGSPFSRFYARPLAIFITSKGREILRNAVDSAEELHLDVIYGDTDSIMINTGESNLSKANQLGLSFKEKVNKNYNHLEIDVDGCFKRALLLKKKRYAMVQVTEKTDGVGLVETIESKGLDLNRRDFCCLSRNLSQNILNLILSDKDQDEIVHSIYKHLKELKTKIEASEIPVKDFIIQKQLSKPPEDYSNLNKHYHAVVAMEMKKRGEIVQTGDFIQFVICKKNDQDEQKKSEPFIPKAPGDVLANKAQIDYNWYLRTQILPPIARLCAPIPEIHLDGLAEYLDVDLNVLKKANISKKIEKIVLLDSCLLNDVKRFQFCDKLTLQCMTCKNTNEYGGPFNTINENKVCGLQCIVCKEMMDIASVQVQVVLAARKYIEKYYHSSIQCNRPDCGFETKGVLLGQDRCLAKECPGKLIRKFSDKMLYTQLSYFSYLFDLELAMKNLNDSESENMKQIYEQTRHTFAEVKSEIDKYIKTSGYRYLNLSSIMNTD</sequence>
<dbReference type="InterPro" id="IPR017964">
    <property type="entry name" value="DNA-dir_DNA_pol_B_CS"/>
</dbReference>
<dbReference type="GO" id="GO:0000166">
    <property type="term" value="F:nucleotide binding"/>
    <property type="evidence" value="ECO:0007669"/>
    <property type="project" value="InterPro"/>
</dbReference>
<evidence type="ECO:0000256" key="2">
    <source>
        <dbReference type="ARBA" id="ARBA00005755"/>
    </source>
</evidence>
<dbReference type="GO" id="GO:0005658">
    <property type="term" value="C:alpha DNA polymerase:primase complex"/>
    <property type="evidence" value="ECO:0007669"/>
    <property type="project" value="TreeGrafter"/>
</dbReference>
<dbReference type="InterPro" id="IPR015088">
    <property type="entry name" value="Znf_DNA-dir_DNA_pol_B_alpha"/>
</dbReference>
<organism evidence="17 18">
    <name type="scientific">Rhizopus oryzae</name>
    <name type="common">Mucormycosis agent</name>
    <name type="synonym">Rhizopus arrhizus var. delemar</name>
    <dbReference type="NCBI Taxonomy" id="64495"/>
    <lineage>
        <taxon>Eukaryota</taxon>
        <taxon>Fungi</taxon>
        <taxon>Fungi incertae sedis</taxon>
        <taxon>Mucoromycota</taxon>
        <taxon>Mucoromycotina</taxon>
        <taxon>Mucoromycetes</taxon>
        <taxon>Mucorales</taxon>
        <taxon>Mucorineae</taxon>
        <taxon>Rhizopodaceae</taxon>
        <taxon>Rhizopus</taxon>
    </lineage>
</organism>
<keyword evidence="9 12" id="KW-0239">DNA-directed DNA polymerase</keyword>
<dbReference type="Pfam" id="PF03104">
    <property type="entry name" value="DNA_pol_B_exo1"/>
    <property type="match status" value="1"/>
</dbReference>
<evidence type="ECO:0000256" key="12">
    <source>
        <dbReference type="RuleBase" id="RU000442"/>
    </source>
</evidence>
<dbReference type="Gene3D" id="2.40.50.730">
    <property type="match status" value="1"/>
</dbReference>
<dbReference type="CDD" id="cd05532">
    <property type="entry name" value="POLBc_alpha"/>
    <property type="match status" value="1"/>
</dbReference>
<evidence type="ECO:0000259" key="16">
    <source>
        <dbReference type="Pfam" id="PF08996"/>
    </source>
</evidence>
<dbReference type="InterPro" id="IPR045846">
    <property type="entry name" value="POLBc_alpha"/>
</dbReference>
<dbReference type="PANTHER" id="PTHR45861">
    <property type="entry name" value="DNA POLYMERASE ALPHA CATALYTIC SUBUNIT"/>
    <property type="match status" value="1"/>
</dbReference>
<dbReference type="GO" id="GO:0006273">
    <property type="term" value="P:lagging strand elongation"/>
    <property type="evidence" value="ECO:0007669"/>
    <property type="project" value="TreeGrafter"/>
</dbReference>
<dbReference type="FunFam" id="3.30.70.2820:FF:000001">
    <property type="entry name" value="DNA polymerase"/>
    <property type="match status" value="1"/>
</dbReference>
<gene>
    <name evidence="17" type="ORF">G6F64_003209</name>
</gene>
<accession>A0A9P6XFI5</accession>
<dbReference type="PROSITE" id="PS00116">
    <property type="entry name" value="DNA_POLYMERASE_B"/>
    <property type="match status" value="1"/>
</dbReference>
<dbReference type="PANTHER" id="PTHR45861:SF1">
    <property type="entry name" value="DNA POLYMERASE ALPHA CATALYTIC SUBUNIT"/>
    <property type="match status" value="1"/>
</dbReference>
<dbReference type="InterPro" id="IPR036397">
    <property type="entry name" value="RNaseH_sf"/>
</dbReference>
<dbReference type="EC" id="2.7.7.7" evidence="12"/>
<keyword evidence="3 12" id="KW-0808">Transferase</keyword>
<keyword evidence="6" id="KW-0479">Metal-binding</keyword>
<evidence type="ECO:0000256" key="10">
    <source>
        <dbReference type="ARBA" id="ARBA00023125"/>
    </source>
</evidence>
<dbReference type="Gene3D" id="3.30.70.2820">
    <property type="match status" value="1"/>
</dbReference>
<evidence type="ECO:0000256" key="6">
    <source>
        <dbReference type="ARBA" id="ARBA00022723"/>
    </source>
</evidence>
<dbReference type="InterPro" id="IPR023211">
    <property type="entry name" value="DNA_pol_palm_dom_sf"/>
</dbReference>
<evidence type="ECO:0000256" key="4">
    <source>
        <dbReference type="ARBA" id="ARBA00022695"/>
    </source>
</evidence>
<dbReference type="Gene3D" id="1.10.3200.20">
    <property type="entry name" value="DNA Polymerase alpha, zinc finger"/>
    <property type="match status" value="1"/>
</dbReference>
<reference evidence="17" key="1">
    <citation type="journal article" date="2020" name="Microb. Genom.">
        <title>Genetic diversity of clinical and environmental Mucorales isolates obtained from an investigation of mucormycosis cases among solid organ transplant recipients.</title>
        <authorList>
            <person name="Nguyen M.H."/>
            <person name="Kaul D."/>
            <person name="Muto C."/>
            <person name="Cheng S.J."/>
            <person name="Richter R.A."/>
            <person name="Bruno V.M."/>
            <person name="Liu G."/>
            <person name="Beyhan S."/>
            <person name="Sundermann A.J."/>
            <person name="Mounaud S."/>
            <person name="Pasculle A.W."/>
            <person name="Nierman W.C."/>
            <person name="Driscoll E."/>
            <person name="Cumbie R."/>
            <person name="Clancy C.J."/>
            <person name="Dupont C.L."/>
        </authorList>
    </citation>
    <scope>NUCLEOTIDE SEQUENCE</scope>
    <source>
        <strain evidence="17">GL11</strain>
    </source>
</reference>
<proteinExistence type="inferred from homology"/>
<keyword evidence="11" id="KW-0539">Nucleus</keyword>
<keyword evidence="8" id="KW-0862">Zinc</keyword>
<evidence type="ECO:0000256" key="5">
    <source>
        <dbReference type="ARBA" id="ARBA00022705"/>
    </source>
</evidence>
<dbReference type="Pfam" id="PF08996">
    <property type="entry name" value="zf-DNA_Pol"/>
    <property type="match status" value="1"/>
</dbReference>
<evidence type="ECO:0000313" key="17">
    <source>
        <dbReference type="EMBL" id="KAG1312201.1"/>
    </source>
</evidence>
<keyword evidence="5 12" id="KW-0235">DNA replication</keyword>
<evidence type="ECO:0000256" key="3">
    <source>
        <dbReference type="ARBA" id="ARBA00022679"/>
    </source>
</evidence>
<dbReference type="InterPro" id="IPR006172">
    <property type="entry name" value="DNA-dir_DNA_pol_B"/>
</dbReference>
<evidence type="ECO:0000259" key="15">
    <source>
        <dbReference type="Pfam" id="PF03104"/>
    </source>
</evidence>
<dbReference type="InterPro" id="IPR006133">
    <property type="entry name" value="DNA-dir_DNA_pol_B_exonuc"/>
</dbReference>
<keyword evidence="18" id="KW-1185">Reference proteome</keyword>
<dbReference type="GO" id="GO:0006272">
    <property type="term" value="P:leading strand elongation"/>
    <property type="evidence" value="ECO:0007669"/>
    <property type="project" value="TreeGrafter"/>
</dbReference>
<evidence type="ECO:0000256" key="8">
    <source>
        <dbReference type="ARBA" id="ARBA00022833"/>
    </source>
</evidence>
<dbReference type="GO" id="GO:1902975">
    <property type="term" value="P:mitotic DNA replication initiation"/>
    <property type="evidence" value="ECO:0007669"/>
    <property type="project" value="InterPro"/>
</dbReference>
<dbReference type="GO" id="GO:0003697">
    <property type="term" value="F:single-stranded DNA binding"/>
    <property type="evidence" value="ECO:0007669"/>
    <property type="project" value="TreeGrafter"/>
</dbReference>
<dbReference type="Gene3D" id="3.90.1600.10">
    <property type="entry name" value="Palm domain of DNA polymerase"/>
    <property type="match status" value="1"/>
</dbReference>
<evidence type="ECO:0000256" key="13">
    <source>
        <dbReference type="SAM" id="MobiDB-lite"/>
    </source>
</evidence>
<dbReference type="GO" id="GO:0008270">
    <property type="term" value="F:zinc ion binding"/>
    <property type="evidence" value="ECO:0007669"/>
    <property type="project" value="UniProtKB-KW"/>
</dbReference>
<dbReference type="Pfam" id="PF00136">
    <property type="entry name" value="DNA_pol_B"/>
    <property type="match status" value="1"/>
</dbReference>
<feature type="domain" description="Zinc finger DNA-directed DNA polymerase family B alpha" evidence="16">
    <location>
        <begin position="1154"/>
        <end position="1330"/>
    </location>
</feature>
<keyword evidence="4 12" id="KW-0548">Nucleotidyltransferase</keyword>
<comment type="similarity">
    <text evidence="2 12">Belongs to the DNA polymerase type-B family.</text>
</comment>
<dbReference type="InterPro" id="IPR012337">
    <property type="entry name" value="RNaseH-like_sf"/>
</dbReference>
<feature type="domain" description="DNA-directed DNA polymerase family B multifunctional" evidence="14">
    <location>
        <begin position="680"/>
        <end position="1115"/>
    </location>
</feature>
<protein>
    <recommendedName>
        <fullName evidence="12">DNA polymerase</fullName>
        <ecNumber evidence="12">2.7.7.7</ecNumber>
    </recommendedName>
</protein>
<name>A0A9P6XFI5_RHIOR</name>
<evidence type="ECO:0000256" key="11">
    <source>
        <dbReference type="ARBA" id="ARBA00023242"/>
    </source>
</evidence>
<dbReference type="GO" id="GO:0003688">
    <property type="term" value="F:DNA replication origin binding"/>
    <property type="evidence" value="ECO:0007669"/>
    <property type="project" value="TreeGrafter"/>
</dbReference>
<dbReference type="PRINTS" id="PR00106">
    <property type="entry name" value="DNAPOLB"/>
</dbReference>
<dbReference type="GO" id="GO:0003887">
    <property type="term" value="F:DNA-directed DNA polymerase activity"/>
    <property type="evidence" value="ECO:0007669"/>
    <property type="project" value="UniProtKB-KW"/>
</dbReference>
<feature type="compositionally biased region" description="Basic and acidic residues" evidence="13">
    <location>
        <begin position="66"/>
        <end position="76"/>
    </location>
</feature>
<dbReference type="SUPFAM" id="SSF56672">
    <property type="entry name" value="DNA/RNA polymerases"/>
    <property type="match status" value="1"/>
</dbReference>
<comment type="catalytic activity">
    <reaction evidence="12">
        <text>DNA(n) + a 2'-deoxyribonucleoside 5'-triphosphate = DNA(n+1) + diphosphate</text>
        <dbReference type="Rhea" id="RHEA:22508"/>
        <dbReference type="Rhea" id="RHEA-COMP:17339"/>
        <dbReference type="Rhea" id="RHEA-COMP:17340"/>
        <dbReference type="ChEBI" id="CHEBI:33019"/>
        <dbReference type="ChEBI" id="CHEBI:61560"/>
        <dbReference type="ChEBI" id="CHEBI:173112"/>
        <dbReference type="EC" id="2.7.7.7"/>
    </reaction>
</comment>
<dbReference type="GO" id="GO:0003682">
    <property type="term" value="F:chromatin binding"/>
    <property type="evidence" value="ECO:0007669"/>
    <property type="project" value="TreeGrafter"/>
</dbReference>
<dbReference type="Gene3D" id="1.10.132.60">
    <property type="entry name" value="DNA polymerase family B, C-terminal domain"/>
    <property type="match status" value="1"/>
</dbReference>
<dbReference type="SMART" id="SM00486">
    <property type="entry name" value="POLBc"/>
    <property type="match status" value="1"/>
</dbReference>
<dbReference type="InterPro" id="IPR038256">
    <property type="entry name" value="Pol_alpha_znc_sf"/>
</dbReference>
<dbReference type="Proteomes" id="UP000716291">
    <property type="component" value="Unassembled WGS sequence"/>
</dbReference>
<dbReference type="InterPro" id="IPR042087">
    <property type="entry name" value="DNA_pol_B_thumb"/>
</dbReference>
<dbReference type="SUPFAM" id="SSF53098">
    <property type="entry name" value="Ribonuclease H-like"/>
    <property type="match status" value="1"/>
</dbReference>
<keyword evidence="7" id="KW-0863">Zinc-finger</keyword>
<feature type="region of interest" description="Disordered" evidence="13">
    <location>
        <begin position="1"/>
        <end position="30"/>
    </location>
</feature>
<dbReference type="Gene3D" id="6.10.10.100">
    <property type="match status" value="1"/>
</dbReference>
<evidence type="ECO:0000256" key="9">
    <source>
        <dbReference type="ARBA" id="ARBA00022932"/>
    </source>
</evidence>
<evidence type="ECO:0000256" key="1">
    <source>
        <dbReference type="ARBA" id="ARBA00004123"/>
    </source>
</evidence>